<comment type="caution">
    <text evidence="3">The sequence shown here is derived from an EMBL/GenBank/DDBJ whole genome shotgun (WGS) entry which is preliminary data.</text>
</comment>
<protein>
    <submittedName>
        <fullName evidence="3">Uncharacterized protein</fullName>
    </submittedName>
</protein>
<sequence length="187" mass="21065">MHGRTACTVSEVEDSSSVPRDDYRSATQMEHIVLNRLWNLSLVRKPICLAGMFVPLLIMLSSWFGIRSGTDVVAYACMARECHPVWQDLALHRIYEGQAVEEVITSSDPVTVVRHGRFVSLGYQEPLSFNVIQIVAIDGKLAWAYSGSCTWDHTFFGPLNASRTEEMSESYEHDERTVHYNGVPIAQ</sequence>
<dbReference type="EMBL" id="SJPK01000051">
    <property type="protein sequence ID" value="TWT50132.1"/>
    <property type="molecule type" value="Genomic_DNA"/>
</dbReference>
<evidence type="ECO:0000313" key="4">
    <source>
        <dbReference type="Proteomes" id="UP000318053"/>
    </source>
</evidence>
<keyword evidence="2" id="KW-0472">Membrane</keyword>
<keyword evidence="2" id="KW-1133">Transmembrane helix</keyword>
<accession>A0A5C5WJV5</accession>
<dbReference type="Proteomes" id="UP000318053">
    <property type="component" value="Unassembled WGS sequence"/>
</dbReference>
<proteinExistence type="predicted"/>
<name>A0A5C5WJV5_9BACT</name>
<organism evidence="3 4">
    <name type="scientific">Allorhodopirellula solitaria</name>
    <dbReference type="NCBI Taxonomy" id="2527987"/>
    <lineage>
        <taxon>Bacteria</taxon>
        <taxon>Pseudomonadati</taxon>
        <taxon>Planctomycetota</taxon>
        <taxon>Planctomycetia</taxon>
        <taxon>Pirellulales</taxon>
        <taxon>Pirellulaceae</taxon>
        <taxon>Allorhodopirellula</taxon>
    </lineage>
</organism>
<gene>
    <name evidence="3" type="ORF">CA85_52660</name>
</gene>
<reference evidence="3 4" key="1">
    <citation type="submission" date="2019-02" db="EMBL/GenBank/DDBJ databases">
        <title>Deep-cultivation of Planctomycetes and their phenomic and genomic characterization uncovers novel biology.</title>
        <authorList>
            <person name="Wiegand S."/>
            <person name="Jogler M."/>
            <person name="Boedeker C."/>
            <person name="Pinto D."/>
            <person name="Vollmers J."/>
            <person name="Rivas-Marin E."/>
            <person name="Kohn T."/>
            <person name="Peeters S.H."/>
            <person name="Heuer A."/>
            <person name="Rast P."/>
            <person name="Oberbeckmann S."/>
            <person name="Bunk B."/>
            <person name="Jeske O."/>
            <person name="Meyerdierks A."/>
            <person name="Storesund J.E."/>
            <person name="Kallscheuer N."/>
            <person name="Luecker S."/>
            <person name="Lage O.M."/>
            <person name="Pohl T."/>
            <person name="Merkel B.J."/>
            <person name="Hornburger P."/>
            <person name="Mueller R.-W."/>
            <person name="Bruemmer F."/>
            <person name="Labrenz M."/>
            <person name="Spormann A.M."/>
            <person name="Op Den Camp H."/>
            <person name="Overmann J."/>
            <person name="Amann R."/>
            <person name="Jetten M.S.M."/>
            <person name="Mascher T."/>
            <person name="Medema M.H."/>
            <person name="Devos D.P."/>
            <person name="Kaster A.-K."/>
            <person name="Ovreas L."/>
            <person name="Rohde M."/>
            <person name="Galperin M.Y."/>
            <person name="Jogler C."/>
        </authorList>
    </citation>
    <scope>NUCLEOTIDE SEQUENCE [LARGE SCALE GENOMIC DNA]</scope>
    <source>
        <strain evidence="3 4">CA85</strain>
    </source>
</reference>
<evidence type="ECO:0000256" key="2">
    <source>
        <dbReference type="SAM" id="Phobius"/>
    </source>
</evidence>
<evidence type="ECO:0000256" key="1">
    <source>
        <dbReference type="SAM" id="MobiDB-lite"/>
    </source>
</evidence>
<feature type="region of interest" description="Disordered" evidence="1">
    <location>
        <begin position="1"/>
        <end position="20"/>
    </location>
</feature>
<dbReference type="AlphaFoldDB" id="A0A5C5WJV5"/>
<keyword evidence="2" id="KW-0812">Transmembrane</keyword>
<evidence type="ECO:0000313" key="3">
    <source>
        <dbReference type="EMBL" id="TWT50132.1"/>
    </source>
</evidence>
<feature type="transmembrane region" description="Helical" evidence="2">
    <location>
        <begin position="46"/>
        <end position="66"/>
    </location>
</feature>
<keyword evidence="4" id="KW-1185">Reference proteome</keyword>